<evidence type="ECO:0000313" key="1">
    <source>
        <dbReference type="EMBL" id="RNA12202.1"/>
    </source>
</evidence>
<dbReference type="Proteomes" id="UP000276133">
    <property type="component" value="Unassembled WGS sequence"/>
</dbReference>
<gene>
    <name evidence="1" type="ORF">BpHYR1_041401</name>
</gene>
<dbReference type="EMBL" id="REGN01005749">
    <property type="protein sequence ID" value="RNA12202.1"/>
    <property type="molecule type" value="Genomic_DNA"/>
</dbReference>
<evidence type="ECO:0000313" key="2">
    <source>
        <dbReference type="Proteomes" id="UP000276133"/>
    </source>
</evidence>
<reference evidence="1 2" key="1">
    <citation type="journal article" date="2018" name="Sci. Rep.">
        <title>Genomic signatures of local adaptation to the degree of environmental predictability in rotifers.</title>
        <authorList>
            <person name="Franch-Gras L."/>
            <person name="Hahn C."/>
            <person name="Garcia-Roger E.M."/>
            <person name="Carmona M.J."/>
            <person name="Serra M."/>
            <person name="Gomez A."/>
        </authorList>
    </citation>
    <scope>NUCLEOTIDE SEQUENCE [LARGE SCALE GENOMIC DNA]</scope>
    <source>
        <strain evidence="1">HYR1</strain>
    </source>
</reference>
<accession>A0A3M7QLM1</accession>
<keyword evidence="2" id="KW-1185">Reference proteome</keyword>
<protein>
    <submittedName>
        <fullName evidence="1">Uncharacterized protein</fullName>
    </submittedName>
</protein>
<name>A0A3M7QLM1_BRAPC</name>
<comment type="caution">
    <text evidence="1">The sequence shown here is derived from an EMBL/GenBank/DDBJ whole genome shotgun (WGS) entry which is preliminary data.</text>
</comment>
<proteinExistence type="predicted"/>
<sequence>MAKVLEDRDFIECFLITYEFMITKGITLPETDFKTALNIRLLGPESLKNYNQCNFSDYFCENELIMALIRLKSEADSKPNMI</sequence>
<dbReference type="AlphaFoldDB" id="A0A3M7QLM1"/>
<organism evidence="1 2">
    <name type="scientific">Brachionus plicatilis</name>
    <name type="common">Marine rotifer</name>
    <name type="synonym">Brachionus muelleri</name>
    <dbReference type="NCBI Taxonomy" id="10195"/>
    <lineage>
        <taxon>Eukaryota</taxon>
        <taxon>Metazoa</taxon>
        <taxon>Spiralia</taxon>
        <taxon>Gnathifera</taxon>
        <taxon>Rotifera</taxon>
        <taxon>Eurotatoria</taxon>
        <taxon>Monogononta</taxon>
        <taxon>Pseudotrocha</taxon>
        <taxon>Ploima</taxon>
        <taxon>Brachionidae</taxon>
        <taxon>Brachionus</taxon>
    </lineage>
</organism>